<keyword evidence="2" id="KW-1185">Reference proteome</keyword>
<protein>
    <submittedName>
        <fullName evidence="1">Uncharacterized protein</fullName>
    </submittedName>
</protein>
<organism evidence="1 2">
    <name type="scientific">Paraburkholderia humisilvae</name>
    <dbReference type="NCBI Taxonomy" id="627669"/>
    <lineage>
        <taxon>Bacteria</taxon>
        <taxon>Pseudomonadati</taxon>
        <taxon>Pseudomonadota</taxon>
        <taxon>Betaproteobacteria</taxon>
        <taxon>Burkholderiales</taxon>
        <taxon>Burkholderiaceae</taxon>
        <taxon>Paraburkholderia</taxon>
    </lineage>
</organism>
<reference evidence="1 2" key="1">
    <citation type="submission" date="2020-04" db="EMBL/GenBank/DDBJ databases">
        <authorList>
            <person name="De Canck E."/>
        </authorList>
    </citation>
    <scope>NUCLEOTIDE SEQUENCE [LARGE SCALE GENOMIC DNA]</scope>
    <source>
        <strain evidence="1 2">LMG 29542</strain>
    </source>
</reference>
<gene>
    <name evidence="1" type="ORF">LMG29542_08023</name>
</gene>
<evidence type="ECO:0000313" key="1">
    <source>
        <dbReference type="EMBL" id="CAB3774645.1"/>
    </source>
</evidence>
<accession>A0A6J5FBQ2</accession>
<proteinExistence type="predicted"/>
<dbReference type="Proteomes" id="UP000494363">
    <property type="component" value="Unassembled WGS sequence"/>
</dbReference>
<sequence length="134" mass="15285">MDATRMREVGPFEEIIWRALWAFHRNMIPLASSLLLHRVQTHSVSTVEYRRRRVGKKVVLVGGGRLTRASFSNNVGCYLFPRQVRQKFAVKLTRSRINISDKGAIESADLVDVFGVEVSFNDACKEIRKGFFVA</sequence>
<dbReference type="AlphaFoldDB" id="A0A6J5FBQ2"/>
<name>A0A6J5FBQ2_9BURK</name>
<evidence type="ECO:0000313" key="2">
    <source>
        <dbReference type="Proteomes" id="UP000494363"/>
    </source>
</evidence>
<dbReference type="EMBL" id="CADIKH010000144">
    <property type="protein sequence ID" value="CAB3774645.1"/>
    <property type="molecule type" value="Genomic_DNA"/>
</dbReference>